<comment type="caution">
    <text evidence="2">The sequence shown here is derived from an EMBL/GenBank/DDBJ whole genome shotgun (WGS) entry which is preliminary data.</text>
</comment>
<reference evidence="2 3" key="1">
    <citation type="journal article" date="2021" name="bioRxiv">
        <title>Chromosome-scale and haplotype-resolved genome assembly of a tetraploid potato cultivar.</title>
        <authorList>
            <person name="Sun H."/>
            <person name="Jiao W.-B."/>
            <person name="Krause K."/>
            <person name="Campoy J.A."/>
            <person name="Goel M."/>
            <person name="Folz-Donahue K."/>
            <person name="Kukat C."/>
            <person name="Huettel B."/>
            <person name="Schneeberger K."/>
        </authorList>
    </citation>
    <scope>NUCLEOTIDE SEQUENCE [LARGE SCALE GENOMIC DNA]</scope>
    <source>
        <strain evidence="2">SolTubOtavaFocal</strain>
        <tissue evidence="2">Leaves</tissue>
    </source>
</reference>
<name>A0ABQ7UFL3_SOLTU</name>
<sequence>MIESTTISTTLKVDAVEVIEDMVEAAGMAAEEVVEEIVVFSVTSMATLQGSVPRLKGNDGGGGRYSGGGPGGGGRGGGGGCYKCCENDHYACECTNGGH</sequence>
<organism evidence="2 3">
    <name type="scientific">Solanum tuberosum</name>
    <name type="common">Potato</name>
    <dbReference type="NCBI Taxonomy" id="4113"/>
    <lineage>
        <taxon>Eukaryota</taxon>
        <taxon>Viridiplantae</taxon>
        <taxon>Streptophyta</taxon>
        <taxon>Embryophyta</taxon>
        <taxon>Tracheophyta</taxon>
        <taxon>Spermatophyta</taxon>
        <taxon>Magnoliopsida</taxon>
        <taxon>eudicotyledons</taxon>
        <taxon>Gunneridae</taxon>
        <taxon>Pentapetalae</taxon>
        <taxon>asterids</taxon>
        <taxon>lamiids</taxon>
        <taxon>Solanales</taxon>
        <taxon>Solanaceae</taxon>
        <taxon>Solanoideae</taxon>
        <taxon>Solaneae</taxon>
        <taxon>Solanum</taxon>
    </lineage>
</organism>
<dbReference type="EMBL" id="JAIVGD010000019">
    <property type="protein sequence ID" value="KAH0748395.1"/>
    <property type="molecule type" value="Genomic_DNA"/>
</dbReference>
<evidence type="ECO:0008006" key="4">
    <source>
        <dbReference type="Google" id="ProtNLM"/>
    </source>
</evidence>
<evidence type="ECO:0000313" key="3">
    <source>
        <dbReference type="Proteomes" id="UP000826656"/>
    </source>
</evidence>
<dbReference type="Proteomes" id="UP000826656">
    <property type="component" value="Unassembled WGS sequence"/>
</dbReference>
<evidence type="ECO:0000313" key="2">
    <source>
        <dbReference type="EMBL" id="KAH0748395.1"/>
    </source>
</evidence>
<proteinExistence type="predicted"/>
<evidence type="ECO:0000256" key="1">
    <source>
        <dbReference type="SAM" id="MobiDB-lite"/>
    </source>
</evidence>
<accession>A0ABQ7UFL3</accession>
<feature type="region of interest" description="Disordered" evidence="1">
    <location>
        <begin position="51"/>
        <end position="76"/>
    </location>
</feature>
<feature type="compositionally biased region" description="Gly residues" evidence="1">
    <location>
        <begin position="58"/>
        <end position="76"/>
    </location>
</feature>
<protein>
    <recommendedName>
        <fullName evidence="4">CCHC-type domain-containing protein</fullName>
    </recommendedName>
</protein>
<keyword evidence="3" id="KW-1185">Reference proteome</keyword>
<gene>
    <name evidence="2" type="ORF">KY290_027627</name>
</gene>